<keyword evidence="2" id="KW-0378">Hydrolase</keyword>
<name>F0XYB3_AURAN</name>
<dbReference type="eggNOG" id="ENOG502ST2A">
    <property type="taxonomic scope" value="Eukaryota"/>
</dbReference>
<evidence type="ECO:0000313" key="6">
    <source>
        <dbReference type="Proteomes" id="UP000002729"/>
    </source>
</evidence>
<keyword evidence="3" id="KW-0067">ATP-binding</keyword>
<dbReference type="PANTHER" id="PTHR34698:SF2">
    <property type="entry name" value="5-OXOPROLINASE SUBUNIT B"/>
    <property type="match status" value="1"/>
</dbReference>
<dbReference type="SMART" id="SM00796">
    <property type="entry name" value="AHS1"/>
    <property type="match status" value="1"/>
</dbReference>
<evidence type="ECO:0000256" key="3">
    <source>
        <dbReference type="ARBA" id="ARBA00022840"/>
    </source>
</evidence>
<dbReference type="InterPro" id="IPR010016">
    <property type="entry name" value="PxpB"/>
</dbReference>
<dbReference type="Pfam" id="PF02682">
    <property type="entry name" value="CT_C_D"/>
    <property type="match status" value="1"/>
</dbReference>
<evidence type="ECO:0000313" key="5">
    <source>
        <dbReference type="EMBL" id="EGB12088.1"/>
    </source>
</evidence>
<evidence type="ECO:0000256" key="1">
    <source>
        <dbReference type="ARBA" id="ARBA00022741"/>
    </source>
</evidence>
<dbReference type="AlphaFoldDB" id="F0XYB3"/>
<dbReference type="GO" id="GO:0005524">
    <property type="term" value="F:ATP binding"/>
    <property type="evidence" value="ECO:0007669"/>
    <property type="project" value="UniProtKB-KW"/>
</dbReference>
<dbReference type="Proteomes" id="UP000002729">
    <property type="component" value="Unassembled WGS sequence"/>
</dbReference>
<dbReference type="Gene3D" id="3.30.1360.40">
    <property type="match status" value="1"/>
</dbReference>
<proteinExistence type="predicted"/>
<keyword evidence="6" id="KW-1185">Reference proteome</keyword>
<dbReference type="InParanoid" id="F0XYB3"/>
<dbReference type="NCBIfam" id="TIGR00370">
    <property type="entry name" value="5-oxoprolinase subunit PxpB"/>
    <property type="match status" value="1"/>
</dbReference>
<feature type="domain" description="Carboxyltransferase" evidence="4">
    <location>
        <begin position="18"/>
        <end position="227"/>
    </location>
</feature>
<accession>F0XYB3</accession>
<evidence type="ECO:0000259" key="4">
    <source>
        <dbReference type="SMART" id="SM00796"/>
    </source>
</evidence>
<dbReference type="PANTHER" id="PTHR34698">
    <property type="entry name" value="5-OXOPROLINASE SUBUNIT B"/>
    <property type="match status" value="1"/>
</dbReference>
<evidence type="ECO:0000256" key="2">
    <source>
        <dbReference type="ARBA" id="ARBA00022801"/>
    </source>
</evidence>
<dbReference type="InterPro" id="IPR029000">
    <property type="entry name" value="Cyclophilin-like_dom_sf"/>
</dbReference>
<sequence>MRRFLASAPHRRWLSTNPWTRPVGEGALLLRFGTGIDDAVSRRVLAYKARLEAAPPLAGVTEVLPAYASLLVHFDATTTTAGAVEAWAAAAGDGKAGEEATEDARVVEIPVNYGAEYGLDQAEAAAIAGLAGPAEVVERHAAGDYRVFFLGFTGGFPRRAAYLGGLDEALKAVPRLTTPRQLVPRGAVGIAAGQTGVYTLDTPGGWHLLGRTPATLFDPARDPPALLRAGDRVRFVPSD</sequence>
<dbReference type="KEGG" id="aaf:AURANDRAFT_19876"/>
<dbReference type="GeneID" id="20219200"/>
<keyword evidence="1" id="KW-0547">Nucleotide-binding</keyword>
<organism evidence="6">
    <name type="scientific">Aureococcus anophagefferens</name>
    <name type="common">Harmful bloom alga</name>
    <dbReference type="NCBI Taxonomy" id="44056"/>
    <lineage>
        <taxon>Eukaryota</taxon>
        <taxon>Sar</taxon>
        <taxon>Stramenopiles</taxon>
        <taxon>Ochrophyta</taxon>
        <taxon>Pelagophyceae</taxon>
        <taxon>Pelagomonadales</taxon>
        <taxon>Pelagomonadaceae</taxon>
        <taxon>Aureococcus</taxon>
    </lineage>
</organism>
<dbReference type="EMBL" id="GL833121">
    <property type="protein sequence ID" value="EGB12088.1"/>
    <property type="molecule type" value="Genomic_DNA"/>
</dbReference>
<feature type="non-terminal residue" evidence="5">
    <location>
        <position position="239"/>
    </location>
</feature>
<dbReference type="SUPFAM" id="SSF50891">
    <property type="entry name" value="Cyclophilin-like"/>
    <property type="match status" value="1"/>
</dbReference>
<dbReference type="OrthoDB" id="4437964at2759"/>
<protein>
    <recommendedName>
        <fullName evidence="4">Carboxyltransferase domain-containing protein</fullName>
    </recommendedName>
</protein>
<reference evidence="5 6" key="1">
    <citation type="journal article" date="2011" name="Proc. Natl. Acad. Sci. U.S.A.">
        <title>Niche of harmful alga Aureococcus anophagefferens revealed through ecogenomics.</title>
        <authorList>
            <person name="Gobler C.J."/>
            <person name="Berry D.L."/>
            <person name="Dyhrman S.T."/>
            <person name="Wilhelm S.W."/>
            <person name="Salamov A."/>
            <person name="Lobanov A.V."/>
            <person name="Zhang Y."/>
            <person name="Collier J.L."/>
            <person name="Wurch L.L."/>
            <person name="Kustka A.B."/>
            <person name="Dill B.D."/>
            <person name="Shah M."/>
            <person name="VerBerkmoes N.C."/>
            <person name="Kuo A."/>
            <person name="Terry A."/>
            <person name="Pangilinan J."/>
            <person name="Lindquist E.A."/>
            <person name="Lucas S."/>
            <person name="Paulsen I.T."/>
            <person name="Hattenrath-Lehmann T.K."/>
            <person name="Talmage S.C."/>
            <person name="Walker E.A."/>
            <person name="Koch F."/>
            <person name="Burson A.M."/>
            <person name="Marcoval M.A."/>
            <person name="Tang Y.Z."/>
            <person name="Lecleir G.R."/>
            <person name="Coyne K.J."/>
            <person name="Berg G.M."/>
            <person name="Bertrand E.M."/>
            <person name="Saito M.A."/>
            <person name="Gladyshev V.N."/>
            <person name="Grigoriev I.V."/>
        </authorList>
    </citation>
    <scope>NUCLEOTIDE SEQUENCE [LARGE SCALE GENOMIC DNA]</scope>
    <source>
        <strain evidence="6">CCMP 1984</strain>
    </source>
</reference>
<gene>
    <name evidence="5" type="ORF">AURANDRAFT_19876</name>
</gene>
<dbReference type="SUPFAM" id="SSF160467">
    <property type="entry name" value="PH0987 N-terminal domain-like"/>
    <property type="match status" value="1"/>
</dbReference>
<dbReference type="InterPro" id="IPR003833">
    <property type="entry name" value="CT_C_D"/>
</dbReference>
<dbReference type="Gene3D" id="2.40.100.10">
    <property type="entry name" value="Cyclophilin-like"/>
    <property type="match status" value="1"/>
</dbReference>
<dbReference type="RefSeq" id="XP_009033180.1">
    <property type="nucleotide sequence ID" value="XM_009034932.1"/>
</dbReference>
<dbReference type="GO" id="GO:0016787">
    <property type="term" value="F:hydrolase activity"/>
    <property type="evidence" value="ECO:0007669"/>
    <property type="project" value="UniProtKB-KW"/>
</dbReference>